<keyword evidence="4 6" id="KW-0371">Homeobox</keyword>
<organism evidence="10 11">
    <name type="scientific">Ditylenchus destructor</name>
    <dbReference type="NCBI Taxonomy" id="166010"/>
    <lineage>
        <taxon>Eukaryota</taxon>
        <taxon>Metazoa</taxon>
        <taxon>Ecdysozoa</taxon>
        <taxon>Nematoda</taxon>
        <taxon>Chromadorea</taxon>
        <taxon>Rhabditida</taxon>
        <taxon>Tylenchina</taxon>
        <taxon>Tylenchomorpha</taxon>
        <taxon>Sphaerularioidea</taxon>
        <taxon>Anguinidae</taxon>
        <taxon>Anguininae</taxon>
        <taxon>Ditylenchus</taxon>
    </lineage>
</organism>
<dbReference type="SUPFAM" id="SSF46689">
    <property type="entry name" value="Homeodomain-like"/>
    <property type="match status" value="1"/>
</dbReference>
<feature type="compositionally biased region" description="Polar residues" evidence="8">
    <location>
        <begin position="1"/>
        <end position="14"/>
    </location>
</feature>
<feature type="region of interest" description="Disordered" evidence="8">
    <location>
        <begin position="364"/>
        <end position="387"/>
    </location>
</feature>
<comment type="caution">
    <text evidence="10">The sequence shown here is derived from an EMBL/GenBank/DDBJ whole genome shotgun (WGS) entry which is preliminary data.</text>
</comment>
<evidence type="ECO:0000256" key="4">
    <source>
        <dbReference type="ARBA" id="ARBA00023155"/>
    </source>
</evidence>
<dbReference type="GO" id="GO:0005634">
    <property type="term" value="C:nucleus"/>
    <property type="evidence" value="ECO:0007669"/>
    <property type="project" value="UniProtKB-SubCell"/>
</dbReference>
<feature type="region of interest" description="Disordered" evidence="8">
    <location>
        <begin position="106"/>
        <end position="155"/>
    </location>
</feature>
<gene>
    <name evidence="10" type="ORF">DdX_12715</name>
</gene>
<dbReference type="AlphaFoldDB" id="A0AAD4R3F6"/>
<dbReference type="Pfam" id="PF00046">
    <property type="entry name" value="Homeodomain"/>
    <property type="match status" value="1"/>
</dbReference>
<feature type="compositionally biased region" description="Polar residues" evidence="8">
    <location>
        <begin position="133"/>
        <end position="155"/>
    </location>
</feature>
<evidence type="ECO:0000313" key="10">
    <source>
        <dbReference type="EMBL" id="KAI1706932.1"/>
    </source>
</evidence>
<dbReference type="Proteomes" id="UP001201812">
    <property type="component" value="Unassembled WGS sequence"/>
</dbReference>
<keyword evidence="2" id="KW-0217">Developmental protein</keyword>
<evidence type="ECO:0000256" key="2">
    <source>
        <dbReference type="ARBA" id="ARBA00022473"/>
    </source>
</evidence>
<dbReference type="PROSITE" id="PS50071">
    <property type="entry name" value="HOMEOBOX_2"/>
    <property type="match status" value="1"/>
</dbReference>
<dbReference type="SMART" id="SM00389">
    <property type="entry name" value="HOX"/>
    <property type="match status" value="1"/>
</dbReference>
<evidence type="ECO:0000256" key="6">
    <source>
        <dbReference type="PROSITE-ProRule" id="PRU00108"/>
    </source>
</evidence>
<name>A0AAD4R3F6_9BILA</name>
<dbReference type="Gene3D" id="1.10.10.60">
    <property type="entry name" value="Homeodomain-like"/>
    <property type="match status" value="1"/>
</dbReference>
<reference evidence="10" key="1">
    <citation type="submission" date="2022-01" db="EMBL/GenBank/DDBJ databases">
        <title>Genome Sequence Resource for Two Populations of Ditylenchus destructor, the Migratory Endoparasitic Phytonematode.</title>
        <authorList>
            <person name="Zhang H."/>
            <person name="Lin R."/>
            <person name="Xie B."/>
        </authorList>
    </citation>
    <scope>NUCLEOTIDE SEQUENCE</scope>
    <source>
        <strain evidence="10">BazhouSP</strain>
    </source>
</reference>
<evidence type="ECO:0000256" key="7">
    <source>
        <dbReference type="RuleBase" id="RU000682"/>
    </source>
</evidence>
<feature type="compositionally biased region" description="Low complexity" evidence="8">
    <location>
        <begin position="15"/>
        <end position="26"/>
    </location>
</feature>
<accession>A0AAD4R3F6</accession>
<evidence type="ECO:0000256" key="1">
    <source>
        <dbReference type="ARBA" id="ARBA00004123"/>
    </source>
</evidence>
<dbReference type="GO" id="GO:0000978">
    <property type="term" value="F:RNA polymerase II cis-regulatory region sequence-specific DNA binding"/>
    <property type="evidence" value="ECO:0007669"/>
    <property type="project" value="TreeGrafter"/>
</dbReference>
<dbReference type="GO" id="GO:0000981">
    <property type="term" value="F:DNA-binding transcription factor activity, RNA polymerase II-specific"/>
    <property type="evidence" value="ECO:0007669"/>
    <property type="project" value="TreeGrafter"/>
</dbReference>
<protein>
    <submittedName>
        <fullName evidence="10">Homeobox domain-containing protein</fullName>
    </submittedName>
</protein>
<feature type="DNA-binding region" description="Homeobox" evidence="6">
    <location>
        <begin position="300"/>
        <end position="359"/>
    </location>
</feature>
<evidence type="ECO:0000313" key="11">
    <source>
        <dbReference type="Proteomes" id="UP001201812"/>
    </source>
</evidence>
<comment type="subcellular location">
    <subcellularLocation>
        <location evidence="1 6 7">Nucleus</location>
    </subcellularLocation>
</comment>
<feature type="compositionally biased region" description="Polar residues" evidence="8">
    <location>
        <begin position="364"/>
        <end position="373"/>
    </location>
</feature>
<feature type="domain" description="Homeobox" evidence="9">
    <location>
        <begin position="298"/>
        <end position="358"/>
    </location>
</feature>
<sequence length="453" mass="49830">MDMLTSSTNNLEATSVSSPSLLSPESDYIPTSNTTQVSNSAIPFSLASFLSTALNADSEYSANAANLNSFKNTTPAIHGFVNGENSPLNDFLRSIYSSTAPGLHQVTSLPDLPLPTAELPQNPETEDVPNSPAGRTSECSETSLSPTNPADSNVNSASEFFRSLGLLQMMHRNFSDCQLSGQTRGNSFDLDTDDYQHRQQNQLFSFIPPATSNGPFQDSLKQSVFPNHSDSSPIYPSAATMMFDQNSSRLPNIGELFEQQLSVGQALGLHNAAVAELFAANGKKPNGKIGNEKPMDGRKNRRNRTAFSKFQLDELEKCFQNSPYPDVTTRERVSNLIQLPEAKVQVWLKNRRVRQRKQLQNLPVENGYTNPSMGSKFDSSPRKQKENQGIVWNQPTNAPSDGMYHSILSTNLPSTLGFDATDFFTVQNLQRSIFEHLMQSSQSSSFSVKTSDS</sequence>
<dbReference type="PANTHER" id="PTHR45793">
    <property type="entry name" value="HOMEOBOX PROTEIN"/>
    <property type="match status" value="1"/>
</dbReference>
<dbReference type="InterPro" id="IPR009057">
    <property type="entry name" value="Homeodomain-like_sf"/>
</dbReference>
<evidence type="ECO:0000256" key="5">
    <source>
        <dbReference type="ARBA" id="ARBA00023242"/>
    </source>
</evidence>
<proteinExistence type="predicted"/>
<evidence type="ECO:0000256" key="8">
    <source>
        <dbReference type="SAM" id="MobiDB-lite"/>
    </source>
</evidence>
<dbReference type="PANTHER" id="PTHR45793:SF5">
    <property type="entry name" value="HOMEOTIC PROTEIN OCELLILESS"/>
    <property type="match status" value="1"/>
</dbReference>
<keyword evidence="3 6" id="KW-0238">DNA-binding</keyword>
<evidence type="ECO:0000259" key="9">
    <source>
        <dbReference type="PROSITE" id="PS50071"/>
    </source>
</evidence>
<dbReference type="EMBL" id="JAKKPZ010000044">
    <property type="protein sequence ID" value="KAI1706932.1"/>
    <property type="molecule type" value="Genomic_DNA"/>
</dbReference>
<dbReference type="CDD" id="cd00086">
    <property type="entry name" value="homeodomain"/>
    <property type="match status" value="1"/>
</dbReference>
<feature type="region of interest" description="Disordered" evidence="8">
    <location>
        <begin position="1"/>
        <end position="29"/>
    </location>
</feature>
<keyword evidence="11" id="KW-1185">Reference proteome</keyword>
<evidence type="ECO:0000256" key="3">
    <source>
        <dbReference type="ARBA" id="ARBA00023125"/>
    </source>
</evidence>
<keyword evidence="5 6" id="KW-0539">Nucleus</keyword>
<dbReference type="InterPro" id="IPR001356">
    <property type="entry name" value="HD"/>
</dbReference>